<dbReference type="RefSeq" id="WP_107672088.1">
    <property type="nucleotide sequence ID" value="NZ_PZKE01000002.1"/>
</dbReference>
<reference evidence="2 3" key="1">
    <citation type="submission" date="2018-03" db="EMBL/GenBank/DDBJ databases">
        <title>Rhodobacter blasticus.</title>
        <authorList>
            <person name="Meyer T.E."/>
            <person name="Miller S."/>
            <person name="Lodha T."/>
            <person name="Gandham S."/>
            <person name="Chintalapati S."/>
            <person name="Chintalapati V.R."/>
        </authorList>
    </citation>
    <scope>NUCLEOTIDE SEQUENCE [LARGE SCALE GENOMIC DNA]</scope>
    <source>
        <strain evidence="2 3">DSM 2131</strain>
    </source>
</reference>
<feature type="compositionally biased region" description="Basic and acidic residues" evidence="1">
    <location>
        <begin position="507"/>
        <end position="525"/>
    </location>
</feature>
<keyword evidence="3" id="KW-1185">Reference proteome</keyword>
<accession>A0A2T4JDV6</accession>
<feature type="region of interest" description="Disordered" evidence="1">
    <location>
        <begin position="491"/>
        <end position="527"/>
    </location>
</feature>
<feature type="region of interest" description="Disordered" evidence="1">
    <location>
        <begin position="337"/>
        <end position="361"/>
    </location>
</feature>
<organism evidence="2 3">
    <name type="scientific">Fuscovulum blasticum DSM 2131</name>
    <dbReference type="NCBI Taxonomy" id="1188250"/>
    <lineage>
        <taxon>Bacteria</taxon>
        <taxon>Pseudomonadati</taxon>
        <taxon>Pseudomonadota</taxon>
        <taxon>Alphaproteobacteria</taxon>
        <taxon>Rhodobacterales</taxon>
        <taxon>Paracoccaceae</taxon>
        <taxon>Pseudogemmobacter</taxon>
    </lineage>
</organism>
<dbReference type="EMBL" id="PZKE01000002">
    <property type="protein sequence ID" value="PTE16079.1"/>
    <property type="molecule type" value="Genomic_DNA"/>
</dbReference>
<feature type="compositionally biased region" description="Low complexity" evidence="1">
    <location>
        <begin position="345"/>
        <end position="361"/>
    </location>
</feature>
<protein>
    <recommendedName>
        <fullName evidence="4">Lipoprotein</fullName>
    </recommendedName>
</protein>
<evidence type="ECO:0008006" key="4">
    <source>
        <dbReference type="Google" id="ProtNLM"/>
    </source>
</evidence>
<dbReference type="AlphaFoldDB" id="A0A2T4JDV6"/>
<evidence type="ECO:0000256" key="1">
    <source>
        <dbReference type="SAM" id="MobiDB-lite"/>
    </source>
</evidence>
<dbReference type="PROSITE" id="PS51257">
    <property type="entry name" value="PROKAR_LIPOPROTEIN"/>
    <property type="match status" value="1"/>
</dbReference>
<proteinExistence type="predicted"/>
<feature type="compositionally biased region" description="Low complexity" evidence="1">
    <location>
        <begin position="491"/>
        <end position="503"/>
    </location>
</feature>
<sequence length="691" mass="72077">MNGASKILTVSYGTFSCTLEGFDDPFNTMRSIAEYFRDLAAEDRYFGAEPPQPDAAMLHRIAEREVQRRVETRVQDNGVLLRAGEALTEPVAEAAVAEAAPAPVATEPAPMPVAVPAAVAHAAAVPVAVQALPPTRVADPVATMPSDAMAAPQPAAPTLRPAMPEGVAAKLARLRQAVAAASGGVVVPMVPLAPAAAAPDAFDDENTETMDVAPLPAEAFAPVPTGAAELPVQAEAVAGDATDVVLESLIATLAGGEVTASAGVVAEEAGAAPVLAVPEVAEGAAQTATDPFAEETGLALDESLYDLSEPPAVEALPLVSPDDLIDALPEDLAAELEAETEGADDLPAPAAKPEAATAPEEAPEDTLALVAAARHAAEVMEKAQRARARVIKIRRADVDLPELPAAAAVASEPTEPPAEAGAEPDVARLLRQADDEMAVEENQRRLSAIQHLKAAVAATVADRLAGVKKPSETLRADPYRADLARVVRPARPAAARPTPVAVPDLPPEDRPVAERPASDRPETDRPAPLVLVSELRIDRPATPLRPRRMAGSAAVAAAAYVEDEEETPPVLSLRDPILAPALAEEAEDEDETAFAPQDRGAFETFASRLEAGDLSQRLEAAAAYVTCVERQEDFTRPHLLRYVGADAGSREDCLRAFGGLLRDGRITRARRGRFALPEGSAVLARARNMSP</sequence>
<name>A0A2T4JDV6_FUSBL</name>
<evidence type="ECO:0000313" key="3">
    <source>
        <dbReference type="Proteomes" id="UP000241362"/>
    </source>
</evidence>
<evidence type="ECO:0000313" key="2">
    <source>
        <dbReference type="EMBL" id="PTE16079.1"/>
    </source>
</evidence>
<dbReference type="Proteomes" id="UP000241362">
    <property type="component" value="Unassembled WGS sequence"/>
</dbReference>
<gene>
    <name evidence="2" type="ORF">C5F44_03375</name>
</gene>
<comment type="caution">
    <text evidence="2">The sequence shown here is derived from an EMBL/GenBank/DDBJ whole genome shotgun (WGS) entry which is preliminary data.</text>
</comment>